<feature type="compositionally biased region" description="Low complexity" evidence="1">
    <location>
        <begin position="31"/>
        <end position="44"/>
    </location>
</feature>
<protein>
    <submittedName>
        <fullName evidence="2">Uncharacterized protein</fullName>
    </submittedName>
</protein>
<feature type="compositionally biased region" description="Polar residues" evidence="1">
    <location>
        <begin position="16"/>
        <end position="25"/>
    </location>
</feature>
<dbReference type="AlphaFoldDB" id="A0A1E7LHR3"/>
<feature type="region of interest" description="Disordered" evidence="1">
    <location>
        <begin position="1"/>
        <end position="94"/>
    </location>
</feature>
<comment type="caution">
    <text evidence="2">The sequence shown here is derived from an EMBL/GenBank/DDBJ whole genome shotgun (WGS) entry which is preliminary data.</text>
</comment>
<feature type="compositionally biased region" description="Low complexity" evidence="1">
    <location>
        <begin position="70"/>
        <end position="82"/>
    </location>
</feature>
<feature type="compositionally biased region" description="Low complexity" evidence="1">
    <location>
        <begin position="1"/>
        <end position="15"/>
    </location>
</feature>
<reference evidence="2 3" key="1">
    <citation type="journal article" date="2016" name="Front. Microbiol.">
        <title>Comparative Genomics Analysis of Streptomyces Species Reveals Their Adaptation to the Marine Environment and Their Diversity at the Genomic Level.</title>
        <authorList>
            <person name="Tian X."/>
            <person name="Zhang Z."/>
            <person name="Yang T."/>
            <person name="Chen M."/>
            <person name="Li J."/>
            <person name="Chen F."/>
            <person name="Yang J."/>
            <person name="Li W."/>
            <person name="Zhang B."/>
            <person name="Zhang Z."/>
            <person name="Wu J."/>
            <person name="Zhang C."/>
            <person name="Long L."/>
            <person name="Xiao J."/>
        </authorList>
    </citation>
    <scope>NUCLEOTIDE SEQUENCE [LARGE SCALE GENOMIC DNA]</scope>
    <source>
        <strain evidence="2 3">SCSIO M10372</strain>
    </source>
</reference>
<dbReference type="Proteomes" id="UP000175971">
    <property type="component" value="Unassembled WGS sequence"/>
</dbReference>
<proteinExistence type="predicted"/>
<dbReference type="EMBL" id="LJGZ01000107">
    <property type="protein sequence ID" value="OEV15641.1"/>
    <property type="molecule type" value="Genomic_DNA"/>
</dbReference>
<keyword evidence="3" id="KW-1185">Reference proteome</keyword>
<evidence type="ECO:0000313" key="3">
    <source>
        <dbReference type="Proteomes" id="UP000175971"/>
    </source>
</evidence>
<accession>A0A1E7LHR3</accession>
<name>A0A1E7LHR3_9ACTN</name>
<sequence length="94" mass="9749">MSISSQRSFSRSGSSLTAAESSVTASAWRPASSMSAAHSSTAVSRRSRSRVRSTAAKGPGTPEYASPCQSARASSYRRTASSGLPPVRALRARA</sequence>
<evidence type="ECO:0000313" key="2">
    <source>
        <dbReference type="EMBL" id="OEV15641.1"/>
    </source>
</evidence>
<organism evidence="2 3">
    <name type="scientific">Streptomyces nanshensis</name>
    <dbReference type="NCBI Taxonomy" id="518642"/>
    <lineage>
        <taxon>Bacteria</taxon>
        <taxon>Bacillati</taxon>
        <taxon>Actinomycetota</taxon>
        <taxon>Actinomycetes</taxon>
        <taxon>Kitasatosporales</taxon>
        <taxon>Streptomycetaceae</taxon>
        <taxon>Streptomyces</taxon>
    </lineage>
</organism>
<evidence type="ECO:0000256" key="1">
    <source>
        <dbReference type="SAM" id="MobiDB-lite"/>
    </source>
</evidence>
<gene>
    <name evidence="2" type="ORF">AN221_37195</name>
</gene>